<dbReference type="EC" id="3.1.4.3" evidence="2"/>
<dbReference type="Proteomes" id="UP000037566">
    <property type="component" value="Unassembled WGS sequence"/>
</dbReference>
<evidence type="ECO:0000313" key="2">
    <source>
        <dbReference type="EMBL" id="KON64579.1"/>
    </source>
</evidence>
<dbReference type="PATRIC" id="fig|33995.3.peg.2198"/>
<keyword evidence="3" id="KW-1185">Reference proteome</keyword>
<feature type="region of interest" description="Disordered" evidence="1">
    <location>
        <begin position="155"/>
        <end position="182"/>
    </location>
</feature>
<gene>
    <name evidence="2" type="primary">plcN1</name>
    <name evidence="2" type="ORF">KOEU_19830</name>
</gene>
<organism evidence="2 3">
    <name type="scientific">Komagataeibacter europaeus</name>
    <name type="common">Gluconacetobacter europaeus</name>
    <dbReference type="NCBI Taxonomy" id="33995"/>
    <lineage>
        <taxon>Bacteria</taxon>
        <taxon>Pseudomonadati</taxon>
        <taxon>Pseudomonadota</taxon>
        <taxon>Alphaproteobacteria</taxon>
        <taxon>Acetobacterales</taxon>
        <taxon>Acetobacteraceae</taxon>
        <taxon>Komagataeibacter</taxon>
    </lineage>
</organism>
<keyword evidence="2" id="KW-0378">Hydrolase</keyword>
<dbReference type="EMBL" id="LHUQ01000009">
    <property type="protein sequence ID" value="KON64579.1"/>
    <property type="molecule type" value="Genomic_DNA"/>
</dbReference>
<evidence type="ECO:0000256" key="1">
    <source>
        <dbReference type="SAM" id="MobiDB-lite"/>
    </source>
</evidence>
<reference evidence="2" key="1">
    <citation type="submission" date="2015-08" db="EMBL/GenBank/DDBJ databases">
        <title>Draft genome sequence of Komagataeibacter europaeus CECT 8546 a cellulose producer strain from vinegar produced by the traditional method.</title>
        <authorList>
            <person name="Poehlein A."/>
            <person name="Valera M.J."/>
            <person name="Haack F.S."/>
            <person name="Mas A."/>
            <person name="Daniel R."/>
            <person name="Streit W.R."/>
            <person name="Mateo E."/>
        </authorList>
    </citation>
    <scope>NUCLEOTIDE SEQUENCE [LARGE SCALE GENOMIC DNA]</scope>
    <source>
        <strain evidence="2">CECT 8546</strain>
    </source>
</reference>
<protein>
    <submittedName>
        <fullName evidence="2">Non-hemolytic phospholipase C</fullName>
        <ecNumber evidence="2">3.1.4.3</ecNumber>
    </submittedName>
</protein>
<dbReference type="STRING" id="33995.KOEU_19830"/>
<name>A0A0M0EH33_KOMEU</name>
<comment type="caution">
    <text evidence="2">The sequence shown here is derived from an EMBL/GenBank/DDBJ whole genome shotgun (WGS) entry which is preliminary data.</text>
</comment>
<evidence type="ECO:0000313" key="3">
    <source>
        <dbReference type="Proteomes" id="UP000037566"/>
    </source>
</evidence>
<dbReference type="AlphaFoldDB" id="A0A0M0EH33"/>
<feature type="compositionally biased region" description="Basic and acidic residues" evidence="1">
    <location>
        <begin position="156"/>
        <end position="165"/>
    </location>
</feature>
<proteinExistence type="predicted"/>
<accession>A0A0M0EH33</accession>
<sequence>MPRFIRPGRRRFGVMEPNITPWRRSVCGDRTSLLDFGVMDRRWQAERPDTLHYPAQTDAACHLAPPQVPHQQHPRVQETEQCPARPLPCRHTRKNRLHANMGMVGYAGYAPVRLDVPPPGSVTHDGKLATSDHWYGLRLACDGHPHFLARLAGHMETGRPGRSDPRPSGAPSITHLSKGHEA</sequence>
<dbReference type="GO" id="GO:0034480">
    <property type="term" value="F:phosphatidylcholine phospholipase C activity"/>
    <property type="evidence" value="ECO:0007669"/>
    <property type="project" value="UniProtKB-EC"/>
</dbReference>
<dbReference type="RefSeq" id="WP_053323368.1">
    <property type="nucleotide sequence ID" value="NZ_LHUQ01000009.1"/>
</dbReference>